<protein>
    <submittedName>
        <fullName evidence="1">Uncharacterized protein</fullName>
    </submittedName>
</protein>
<accession>A0ABM5MN59</accession>
<gene>
    <name evidence="1" type="ORF">GTCCBUS3UF5_36110</name>
</gene>
<reference evidence="1 2" key="1">
    <citation type="submission" date="2011-11" db="EMBL/GenBank/DDBJ databases">
        <title>Complete genome sequence of thermophilic Geobacillus thermoleovorans CCB_US3_UF5.</title>
        <authorList>
            <person name="Muhd Sakaff M.K.L."/>
            <person name="Abdul Rahman A.Y."/>
            <person name="Saito J.A."/>
            <person name="Hou S."/>
            <person name="Alam M."/>
        </authorList>
    </citation>
    <scope>NUCLEOTIDE SEQUENCE [LARGE SCALE GENOMIC DNA]</scope>
    <source>
        <strain evidence="1 2">CCB_US3_UF5</strain>
    </source>
</reference>
<evidence type="ECO:0000313" key="2">
    <source>
        <dbReference type="Proteomes" id="UP000005636"/>
    </source>
</evidence>
<organism evidence="1 2">
    <name type="scientific">Geobacillus thermoleovorans CCB_US3_UF5</name>
    <dbReference type="NCBI Taxonomy" id="1111068"/>
    <lineage>
        <taxon>Bacteria</taxon>
        <taxon>Bacillati</taxon>
        <taxon>Bacillota</taxon>
        <taxon>Bacilli</taxon>
        <taxon>Bacillales</taxon>
        <taxon>Anoxybacillaceae</taxon>
        <taxon>Geobacillus</taxon>
        <taxon>Geobacillus thermoleovorans group</taxon>
    </lineage>
</organism>
<sequence>MFRNGVFLLALHLMMGMAIAVWRMMPAGLTPIWISYRCNSSIFFCLG</sequence>
<keyword evidence="2" id="KW-1185">Reference proteome</keyword>
<dbReference type="Proteomes" id="UP000005636">
    <property type="component" value="Chromosome"/>
</dbReference>
<name>A0ABM5MN59_GEOTH</name>
<evidence type="ECO:0000313" key="1">
    <source>
        <dbReference type="EMBL" id="AEV20912.1"/>
    </source>
</evidence>
<proteinExistence type="predicted"/>
<dbReference type="EMBL" id="CP003125">
    <property type="protein sequence ID" value="AEV20912.1"/>
    <property type="molecule type" value="Genomic_DNA"/>
</dbReference>